<protein>
    <submittedName>
        <fullName evidence="10">ABC transporter permease subunit</fullName>
    </submittedName>
</protein>
<keyword evidence="11" id="KW-1185">Reference proteome</keyword>
<dbReference type="PANTHER" id="PTHR30614:SF0">
    <property type="entry name" value="L-CYSTINE TRANSPORT SYSTEM PERMEASE PROTEIN TCYL"/>
    <property type="match status" value="1"/>
</dbReference>
<comment type="caution">
    <text evidence="10">The sequence shown here is derived from an EMBL/GenBank/DDBJ whole genome shotgun (WGS) entry which is preliminary data.</text>
</comment>
<dbReference type="SUPFAM" id="SSF161098">
    <property type="entry name" value="MetI-like"/>
    <property type="match status" value="1"/>
</dbReference>
<evidence type="ECO:0000256" key="5">
    <source>
        <dbReference type="ARBA" id="ARBA00022970"/>
    </source>
</evidence>
<keyword evidence="3" id="KW-1003">Cell membrane</keyword>
<feature type="transmembrane region" description="Helical" evidence="8">
    <location>
        <begin position="20"/>
        <end position="44"/>
    </location>
</feature>
<accession>A0ABT1Z6Z1</accession>
<feature type="transmembrane region" description="Helical" evidence="8">
    <location>
        <begin position="187"/>
        <end position="211"/>
    </location>
</feature>
<comment type="similarity">
    <text evidence="8">Belongs to the binding-protein-dependent transport system permease family.</text>
</comment>
<dbReference type="InterPro" id="IPR043429">
    <property type="entry name" value="ArtM/GltK/GlnP/TcyL/YhdX-like"/>
</dbReference>
<evidence type="ECO:0000256" key="4">
    <source>
        <dbReference type="ARBA" id="ARBA00022692"/>
    </source>
</evidence>
<dbReference type="InterPro" id="IPR010065">
    <property type="entry name" value="AA_ABC_transptr_permease_3TM"/>
</dbReference>
<dbReference type="Gene3D" id="1.10.3720.10">
    <property type="entry name" value="MetI-like"/>
    <property type="match status" value="1"/>
</dbReference>
<evidence type="ECO:0000256" key="6">
    <source>
        <dbReference type="ARBA" id="ARBA00022989"/>
    </source>
</evidence>
<dbReference type="RefSeq" id="WP_258498668.1">
    <property type="nucleotide sequence ID" value="NZ_JANSKA010000002.1"/>
</dbReference>
<evidence type="ECO:0000256" key="7">
    <source>
        <dbReference type="ARBA" id="ARBA00023136"/>
    </source>
</evidence>
<evidence type="ECO:0000313" key="10">
    <source>
        <dbReference type="EMBL" id="MCR9035983.1"/>
    </source>
</evidence>
<keyword evidence="5" id="KW-0029">Amino-acid transport</keyword>
<evidence type="ECO:0000256" key="2">
    <source>
        <dbReference type="ARBA" id="ARBA00022448"/>
    </source>
</evidence>
<feature type="transmembrane region" description="Helical" evidence="8">
    <location>
        <begin position="83"/>
        <end position="101"/>
    </location>
</feature>
<organism evidence="10 11">
    <name type="scientific">Tractidigestivibacter montrealensis</name>
    <dbReference type="NCBI Taxonomy" id="2972466"/>
    <lineage>
        <taxon>Bacteria</taxon>
        <taxon>Bacillati</taxon>
        <taxon>Actinomycetota</taxon>
        <taxon>Coriobacteriia</taxon>
        <taxon>Coriobacteriales</taxon>
        <taxon>Atopobiaceae</taxon>
        <taxon>Tractidigestivibacter</taxon>
    </lineage>
</organism>
<proteinExistence type="inferred from homology"/>
<feature type="domain" description="ABC transmembrane type-1" evidence="9">
    <location>
        <begin position="18"/>
        <end position="208"/>
    </location>
</feature>
<feature type="transmembrane region" description="Helical" evidence="8">
    <location>
        <begin position="56"/>
        <end position="77"/>
    </location>
</feature>
<dbReference type="PROSITE" id="PS50928">
    <property type="entry name" value="ABC_TM1"/>
    <property type="match status" value="1"/>
</dbReference>
<gene>
    <name evidence="10" type="ORF">NVS32_03355</name>
</gene>
<evidence type="ECO:0000259" key="9">
    <source>
        <dbReference type="PROSITE" id="PS50928"/>
    </source>
</evidence>
<keyword evidence="2 8" id="KW-0813">Transport</keyword>
<evidence type="ECO:0000313" key="11">
    <source>
        <dbReference type="Proteomes" id="UP001204320"/>
    </source>
</evidence>
<dbReference type="Pfam" id="PF00528">
    <property type="entry name" value="BPD_transp_1"/>
    <property type="match status" value="1"/>
</dbReference>
<dbReference type="InterPro" id="IPR035906">
    <property type="entry name" value="MetI-like_sf"/>
</dbReference>
<evidence type="ECO:0000256" key="1">
    <source>
        <dbReference type="ARBA" id="ARBA00004651"/>
    </source>
</evidence>
<dbReference type="EMBL" id="JANSKA010000002">
    <property type="protein sequence ID" value="MCR9035983.1"/>
    <property type="molecule type" value="Genomic_DNA"/>
</dbReference>
<evidence type="ECO:0000256" key="3">
    <source>
        <dbReference type="ARBA" id="ARBA00022475"/>
    </source>
</evidence>
<sequence>MSISELLSEYGDMYVQAFLGTWWMSLVSFVFAMLLALIITVFRVSPIKPLRVVGDLYVQIFRNIPGVSLLIILVYALPYLKLVMDYRFCVIVTVILVASAFGSENFMSGINTIGVGQIEAARSLGMGFGKMLRLVVIPQALRSAVLPMTNLAVAVLLTTALGSQVPLSPPELTGLVSYINTRTVGGILPFVISALMYAGTAFVIGVIGNAIDKKVRIVR</sequence>
<reference evidence="10 11" key="1">
    <citation type="submission" date="2022-08" db="EMBL/GenBank/DDBJ databases">
        <title>Tractidigestivibacter montrealensis type strain KD21.</title>
        <authorList>
            <person name="Diop K."/>
            <person name="Richard C."/>
            <person name="Routy B."/>
        </authorList>
    </citation>
    <scope>NUCLEOTIDE SEQUENCE [LARGE SCALE GENOMIC DNA]</scope>
    <source>
        <strain evidence="10 11">KD21</strain>
    </source>
</reference>
<keyword evidence="7 8" id="KW-0472">Membrane</keyword>
<name>A0ABT1Z6Z1_9ACTN</name>
<dbReference type="CDD" id="cd06261">
    <property type="entry name" value="TM_PBP2"/>
    <property type="match status" value="1"/>
</dbReference>
<feature type="transmembrane region" description="Helical" evidence="8">
    <location>
        <begin position="140"/>
        <end position="167"/>
    </location>
</feature>
<dbReference type="PANTHER" id="PTHR30614">
    <property type="entry name" value="MEMBRANE COMPONENT OF AMINO ACID ABC TRANSPORTER"/>
    <property type="match status" value="1"/>
</dbReference>
<dbReference type="NCBIfam" id="TIGR01726">
    <property type="entry name" value="HEQRo_perm_3TM"/>
    <property type="match status" value="1"/>
</dbReference>
<keyword evidence="4 8" id="KW-0812">Transmembrane</keyword>
<evidence type="ECO:0000256" key="8">
    <source>
        <dbReference type="RuleBase" id="RU363032"/>
    </source>
</evidence>
<keyword evidence="6 8" id="KW-1133">Transmembrane helix</keyword>
<dbReference type="InterPro" id="IPR000515">
    <property type="entry name" value="MetI-like"/>
</dbReference>
<dbReference type="Proteomes" id="UP001204320">
    <property type="component" value="Unassembled WGS sequence"/>
</dbReference>
<comment type="subcellular location">
    <subcellularLocation>
        <location evidence="1 8">Cell membrane</location>
        <topology evidence="1 8">Multi-pass membrane protein</topology>
    </subcellularLocation>
</comment>